<comment type="caution">
    <text evidence="1">The sequence shown here is derived from an EMBL/GenBank/DDBJ whole genome shotgun (WGS) entry which is preliminary data.</text>
</comment>
<dbReference type="RefSeq" id="WP_021088555.1">
    <property type="nucleotide sequence ID" value="NZ_ANNG01000113.1"/>
</dbReference>
<dbReference type="Proteomes" id="UP000016620">
    <property type="component" value="Unassembled WGS sequence"/>
</dbReference>
<accession>U2G9H7</accession>
<evidence type="ECO:0000313" key="1">
    <source>
        <dbReference type="EMBL" id="ERJ22688.1"/>
    </source>
</evidence>
<sequence length="200" mass="24231">MNMELHYDKRLEQYLHYMKNAIGNRKKLVFKGNKGYELKHLDKYIKYGICKTDFGIFFRYNAKKKKLHTNKKSITELEWDINEIKLYEKDFKSKKHFYRTSFLFLNLAIKEFLKSEITDKILFKLSFFDLDFVDTHSPFYTDDFINQLDFRMYGIRQDDEIFNYKNFIDEKNPISATLCVIVENSNYKLGEQNENNKFSS</sequence>
<dbReference type="PATRIC" id="fig|1242968.3.peg.2194"/>
<evidence type="ECO:0000313" key="2">
    <source>
        <dbReference type="Proteomes" id="UP000016620"/>
    </source>
</evidence>
<protein>
    <submittedName>
        <fullName evidence="1">Uncharacterized protein</fullName>
    </submittedName>
</protein>
<dbReference type="AlphaFoldDB" id="U2G9H7"/>
<dbReference type="EMBL" id="ANNG01000113">
    <property type="protein sequence ID" value="ERJ22688.1"/>
    <property type="molecule type" value="Genomic_DNA"/>
</dbReference>
<name>U2G9H7_9BACT</name>
<reference evidence="1 2" key="1">
    <citation type="journal article" date="2013" name="BMC Genomics">
        <title>Comparative genomics of Campylobacter concisus isolates reveals genetic diversity and provides insights into disease association.</title>
        <authorList>
            <person name="Deshpande N.P."/>
            <person name="Kaakoush N.O."/>
            <person name="Wilkins M.R."/>
            <person name="Mitchell H.M."/>
        </authorList>
    </citation>
    <scope>NUCLEOTIDE SEQUENCE [LARGE SCALE GENOMIC DNA]</scope>
    <source>
        <strain evidence="1 2">UNSWCS</strain>
    </source>
</reference>
<organism evidence="1 2">
    <name type="scientific">Campylobacter concisus UNSWCS</name>
    <dbReference type="NCBI Taxonomy" id="1242968"/>
    <lineage>
        <taxon>Bacteria</taxon>
        <taxon>Pseudomonadati</taxon>
        <taxon>Campylobacterota</taxon>
        <taxon>Epsilonproteobacteria</taxon>
        <taxon>Campylobacterales</taxon>
        <taxon>Campylobacteraceae</taxon>
        <taxon>Campylobacter</taxon>
    </lineage>
</organism>
<proteinExistence type="predicted"/>
<gene>
    <name evidence="1" type="ORF">UNSWCS_2005</name>
</gene>